<evidence type="ECO:0000256" key="6">
    <source>
        <dbReference type="PROSITE-ProRule" id="PRU00169"/>
    </source>
</evidence>
<keyword evidence="5" id="KW-0804">Transcription</keyword>
<dbReference type="SMART" id="SM00448">
    <property type="entry name" value="REC"/>
    <property type="match status" value="1"/>
</dbReference>
<name>A0A1T4MR68_9HYPH</name>
<dbReference type="Gene3D" id="1.10.10.10">
    <property type="entry name" value="Winged helix-like DNA-binding domain superfamily/Winged helix DNA-binding domain"/>
    <property type="match status" value="1"/>
</dbReference>
<accession>A0A1T4MR68</accession>
<evidence type="ECO:0000256" key="5">
    <source>
        <dbReference type="ARBA" id="ARBA00023163"/>
    </source>
</evidence>
<evidence type="ECO:0000256" key="7">
    <source>
        <dbReference type="PROSITE-ProRule" id="PRU01091"/>
    </source>
</evidence>
<dbReference type="Gene3D" id="3.40.50.2300">
    <property type="match status" value="1"/>
</dbReference>
<dbReference type="PROSITE" id="PS50110">
    <property type="entry name" value="RESPONSE_REGULATORY"/>
    <property type="match status" value="1"/>
</dbReference>
<dbReference type="EMBL" id="FUXL01000002">
    <property type="protein sequence ID" value="SJZ69327.1"/>
    <property type="molecule type" value="Genomic_DNA"/>
</dbReference>
<dbReference type="STRING" id="1365950.SAMN05428963_102242"/>
<dbReference type="InterPro" id="IPR036388">
    <property type="entry name" value="WH-like_DNA-bd_sf"/>
</dbReference>
<dbReference type="SUPFAM" id="SSF52172">
    <property type="entry name" value="CheY-like"/>
    <property type="match status" value="1"/>
</dbReference>
<gene>
    <name evidence="10" type="ORF">SAMN05428963_102242</name>
</gene>
<keyword evidence="1 6" id="KW-0597">Phosphoprotein</keyword>
<dbReference type="PANTHER" id="PTHR48111:SF67">
    <property type="entry name" value="TRANSCRIPTIONAL REGULATORY PROTEIN TCTD"/>
    <property type="match status" value="1"/>
</dbReference>
<dbReference type="SMART" id="SM00862">
    <property type="entry name" value="Trans_reg_C"/>
    <property type="match status" value="1"/>
</dbReference>
<keyword evidence="11" id="KW-1185">Reference proteome</keyword>
<keyword evidence="2" id="KW-0902">Two-component regulatory system</keyword>
<dbReference type="InterPro" id="IPR001867">
    <property type="entry name" value="OmpR/PhoB-type_DNA-bd"/>
</dbReference>
<evidence type="ECO:0000259" key="9">
    <source>
        <dbReference type="PROSITE" id="PS51755"/>
    </source>
</evidence>
<feature type="domain" description="OmpR/PhoB-type" evidence="9">
    <location>
        <begin position="127"/>
        <end position="223"/>
    </location>
</feature>
<organism evidence="10 11">
    <name type="scientific">Consotaella salsifontis</name>
    <dbReference type="NCBI Taxonomy" id="1365950"/>
    <lineage>
        <taxon>Bacteria</taxon>
        <taxon>Pseudomonadati</taxon>
        <taxon>Pseudomonadota</taxon>
        <taxon>Alphaproteobacteria</taxon>
        <taxon>Hyphomicrobiales</taxon>
        <taxon>Aurantimonadaceae</taxon>
        <taxon>Consotaella</taxon>
    </lineage>
</organism>
<keyword evidence="4 7" id="KW-0238">DNA-binding</keyword>
<dbReference type="GO" id="GO:0005829">
    <property type="term" value="C:cytosol"/>
    <property type="evidence" value="ECO:0007669"/>
    <property type="project" value="TreeGrafter"/>
</dbReference>
<keyword evidence="3" id="KW-0805">Transcription regulation</keyword>
<dbReference type="PANTHER" id="PTHR48111">
    <property type="entry name" value="REGULATOR OF RPOS"/>
    <property type="match status" value="1"/>
</dbReference>
<dbReference type="Proteomes" id="UP000190135">
    <property type="component" value="Unassembled WGS sequence"/>
</dbReference>
<dbReference type="AlphaFoldDB" id="A0A1T4MR68"/>
<dbReference type="Gene3D" id="6.10.250.690">
    <property type="match status" value="1"/>
</dbReference>
<sequence>MRSMHILVVEDAEDLADAVVSHLRKRGYAVDWVAEGAAAAELLATETYQLVILDLMLPGIDGQTLLRQMRRAADATPVLVITARSQVDCVINVLDIGADDYMVKPFDLGELEARCRALLRRPHGQTSSTITLGNLALDVAARRIRINDQPVDLGAREFGLLEILLGNLGRVMSKNALIDQLFSLDQAVAPNAIELYVSRLRRKLENASVAIRTVHGMGYVAEKKPE</sequence>
<dbReference type="GO" id="GO:0006355">
    <property type="term" value="P:regulation of DNA-templated transcription"/>
    <property type="evidence" value="ECO:0007669"/>
    <property type="project" value="InterPro"/>
</dbReference>
<protein>
    <submittedName>
        <fullName evidence="10">Two-component system, OmpR family, response regulator TctD</fullName>
    </submittedName>
</protein>
<dbReference type="InterPro" id="IPR011006">
    <property type="entry name" value="CheY-like_superfamily"/>
</dbReference>
<dbReference type="GO" id="GO:0000976">
    <property type="term" value="F:transcription cis-regulatory region binding"/>
    <property type="evidence" value="ECO:0007669"/>
    <property type="project" value="TreeGrafter"/>
</dbReference>
<evidence type="ECO:0000259" key="8">
    <source>
        <dbReference type="PROSITE" id="PS50110"/>
    </source>
</evidence>
<dbReference type="PROSITE" id="PS51755">
    <property type="entry name" value="OMPR_PHOB"/>
    <property type="match status" value="1"/>
</dbReference>
<feature type="domain" description="Response regulatory" evidence="8">
    <location>
        <begin position="5"/>
        <end position="119"/>
    </location>
</feature>
<dbReference type="FunFam" id="3.40.50.2300:FF:000002">
    <property type="entry name" value="DNA-binding response regulator PhoP"/>
    <property type="match status" value="1"/>
</dbReference>
<evidence type="ECO:0000256" key="2">
    <source>
        <dbReference type="ARBA" id="ARBA00023012"/>
    </source>
</evidence>
<evidence type="ECO:0000256" key="4">
    <source>
        <dbReference type="ARBA" id="ARBA00023125"/>
    </source>
</evidence>
<feature type="DNA-binding region" description="OmpR/PhoB-type" evidence="7">
    <location>
        <begin position="127"/>
        <end position="223"/>
    </location>
</feature>
<dbReference type="CDD" id="cd00383">
    <property type="entry name" value="trans_reg_C"/>
    <property type="match status" value="1"/>
</dbReference>
<dbReference type="GO" id="GO:0000156">
    <property type="term" value="F:phosphorelay response regulator activity"/>
    <property type="evidence" value="ECO:0007669"/>
    <property type="project" value="TreeGrafter"/>
</dbReference>
<evidence type="ECO:0000313" key="11">
    <source>
        <dbReference type="Proteomes" id="UP000190135"/>
    </source>
</evidence>
<dbReference type="InterPro" id="IPR001789">
    <property type="entry name" value="Sig_transdc_resp-reg_receiver"/>
</dbReference>
<proteinExistence type="predicted"/>
<reference evidence="10 11" key="1">
    <citation type="submission" date="2017-02" db="EMBL/GenBank/DDBJ databases">
        <authorList>
            <person name="Peterson S.W."/>
        </authorList>
    </citation>
    <scope>NUCLEOTIDE SEQUENCE [LARGE SCALE GENOMIC DNA]</scope>
    <source>
        <strain evidence="10 11">USBA 369</strain>
    </source>
</reference>
<evidence type="ECO:0000256" key="1">
    <source>
        <dbReference type="ARBA" id="ARBA00022553"/>
    </source>
</evidence>
<dbReference type="Pfam" id="PF00486">
    <property type="entry name" value="Trans_reg_C"/>
    <property type="match status" value="1"/>
</dbReference>
<dbReference type="GO" id="GO:0032993">
    <property type="term" value="C:protein-DNA complex"/>
    <property type="evidence" value="ECO:0007669"/>
    <property type="project" value="TreeGrafter"/>
</dbReference>
<dbReference type="InterPro" id="IPR039420">
    <property type="entry name" value="WalR-like"/>
</dbReference>
<evidence type="ECO:0000256" key="3">
    <source>
        <dbReference type="ARBA" id="ARBA00023015"/>
    </source>
</evidence>
<dbReference type="Pfam" id="PF00072">
    <property type="entry name" value="Response_reg"/>
    <property type="match status" value="1"/>
</dbReference>
<feature type="modified residue" description="4-aspartylphosphate" evidence="6">
    <location>
        <position position="54"/>
    </location>
</feature>
<evidence type="ECO:0000313" key="10">
    <source>
        <dbReference type="EMBL" id="SJZ69327.1"/>
    </source>
</evidence>